<dbReference type="PANTHER" id="PTHR22893">
    <property type="entry name" value="NADH OXIDOREDUCTASE-RELATED"/>
    <property type="match status" value="1"/>
</dbReference>
<dbReference type="AlphaFoldDB" id="A0A512D332"/>
<keyword evidence="3" id="KW-0560">Oxidoreductase</keyword>
<comment type="caution">
    <text evidence="5">The sequence shown here is derived from an EMBL/GenBank/DDBJ whole genome shotgun (WGS) entry which is preliminary data.</text>
</comment>
<dbReference type="Proteomes" id="UP000321534">
    <property type="component" value="Unassembled WGS sequence"/>
</dbReference>
<evidence type="ECO:0000256" key="3">
    <source>
        <dbReference type="ARBA" id="ARBA00023002"/>
    </source>
</evidence>
<evidence type="ECO:0000256" key="2">
    <source>
        <dbReference type="ARBA" id="ARBA00005979"/>
    </source>
</evidence>
<comment type="similarity">
    <text evidence="2">Belongs to the NADH:flavin oxidoreductase/NADH oxidase family.</text>
</comment>
<feature type="domain" description="NADH:flavin oxidoreductase/NADH oxidase N-terminal" evidence="4">
    <location>
        <begin position="5"/>
        <end position="334"/>
    </location>
</feature>
<dbReference type="GO" id="GO:0010181">
    <property type="term" value="F:FMN binding"/>
    <property type="evidence" value="ECO:0007669"/>
    <property type="project" value="InterPro"/>
</dbReference>
<dbReference type="OrthoDB" id="3169239at2"/>
<accession>A0A512D332</accession>
<comment type="cofactor">
    <cofactor evidence="1">
        <name>FMN</name>
        <dbReference type="ChEBI" id="CHEBI:58210"/>
    </cofactor>
</comment>
<dbReference type="EMBL" id="BJYX01000014">
    <property type="protein sequence ID" value="GEO30872.1"/>
    <property type="molecule type" value="Genomic_DNA"/>
</dbReference>
<keyword evidence="6" id="KW-1185">Reference proteome</keyword>
<evidence type="ECO:0000313" key="5">
    <source>
        <dbReference type="EMBL" id="GEO30872.1"/>
    </source>
</evidence>
<dbReference type="InterPro" id="IPR013785">
    <property type="entry name" value="Aldolase_TIM"/>
</dbReference>
<evidence type="ECO:0000259" key="4">
    <source>
        <dbReference type="Pfam" id="PF00724"/>
    </source>
</evidence>
<dbReference type="InterPro" id="IPR001155">
    <property type="entry name" value="OxRdtase_FMN_N"/>
</dbReference>
<dbReference type="SUPFAM" id="SSF51395">
    <property type="entry name" value="FMN-linked oxidoreductases"/>
    <property type="match status" value="1"/>
</dbReference>
<organism evidence="5 6">
    <name type="scientific">Terrabacter aerolatus</name>
    <dbReference type="NCBI Taxonomy" id="422442"/>
    <lineage>
        <taxon>Bacteria</taxon>
        <taxon>Bacillati</taxon>
        <taxon>Actinomycetota</taxon>
        <taxon>Actinomycetes</taxon>
        <taxon>Micrococcales</taxon>
        <taxon>Intrasporangiaceae</taxon>
        <taxon>Terrabacter</taxon>
    </lineage>
</organism>
<dbReference type="RefSeq" id="WP_147067223.1">
    <property type="nucleotide sequence ID" value="NZ_BAAARO010000001.1"/>
</dbReference>
<proteinExistence type="inferred from homology"/>
<reference evidence="5 6" key="1">
    <citation type="submission" date="2019-07" db="EMBL/GenBank/DDBJ databases">
        <title>Whole genome shotgun sequence of Terrabacter aerolatus NBRC 106305.</title>
        <authorList>
            <person name="Hosoyama A."/>
            <person name="Uohara A."/>
            <person name="Ohji S."/>
            <person name="Ichikawa N."/>
        </authorList>
    </citation>
    <scope>NUCLEOTIDE SEQUENCE [LARGE SCALE GENOMIC DNA]</scope>
    <source>
        <strain evidence="5 6">NBRC 106305</strain>
    </source>
</reference>
<gene>
    <name evidence="5" type="ORF">TAE01_26820</name>
</gene>
<evidence type="ECO:0000256" key="1">
    <source>
        <dbReference type="ARBA" id="ARBA00001917"/>
    </source>
</evidence>
<protein>
    <submittedName>
        <fullName evidence="5">Alkene reductase</fullName>
    </submittedName>
</protein>
<dbReference type="Gene3D" id="3.20.20.70">
    <property type="entry name" value="Aldolase class I"/>
    <property type="match status" value="1"/>
</dbReference>
<dbReference type="GO" id="GO:0005829">
    <property type="term" value="C:cytosol"/>
    <property type="evidence" value="ECO:0007669"/>
    <property type="project" value="TreeGrafter"/>
</dbReference>
<dbReference type="Pfam" id="PF00724">
    <property type="entry name" value="Oxidored_FMN"/>
    <property type="match status" value="1"/>
</dbReference>
<dbReference type="CDD" id="cd02933">
    <property type="entry name" value="OYE_like_FMN"/>
    <property type="match status" value="1"/>
</dbReference>
<name>A0A512D332_9MICO</name>
<dbReference type="GO" id="GO:0016628">
    <property type="term" value="F:oxidoreductase activity, acting on the CH-CH group of donors, NAD or NADP as acceptor"/>
    <property type="evidence" value="ECO:0007669"/>
    <property type="project" value="UniProtKB-ARBA"/>
</dbReference>
<evidence type="ECO:0000313" key="6">
    <source>
        <dbReference type="Proteomes" id="UP000321534"/>
    </source>
</evidence>
<sequence length="356" mass="37764">MSTAFDSIRIGRWDLPQRFVMAPLTRNRAGEGQAPTALNAEYYGQRASAGLIITEGTQPSAVGQGYMDTPGMHSDEQVAGWRLVTDAVHAGGGHIVVQLMHAGRIAHPDNKGGLESVAPSAIAAPGKIVTPNGQQAYVVPRALETDEIPALVAEFVHAARQAVAAGMDGVEVHAANGYLPHQFLAPSSNQRSDAYGGSPENRARLVVEITTAVAEAIGADRVGIRISPSHNIQGVLEEDESETAATYESLIEGIAPLGLAYLSILGDPESDLVRDLRKRFGGPVILNTGFTKVTELADVEDILERDLGDAVAVGREFLANPDLVRRWRQGAPLNEPNSDTFYGGGAEGYTDYPALP</sequence>
<dbReference type="FunFam" id="3.20.20.70:FF:000059">
    <property type="entry name" value="N-ethylmaleimide reductase, FMN-linked"/>
    <property type="match status" value="1"/>
</dbReference>
<dbReference type="PANTHER" id="PTHR22893:SF91">
    <property type="entry name" value="NADPH DEHYDROGENASE 2-RELATED"/>
    <property type="match status" value="1"/>
</dbReference>
<dbReference type="InterPro" id="IPR045247">
    <property type="entry name" value="Oye-like"/>
</dbReference>